<evidence type="ECO:0000313" key="2">
    <source>
        <dbReference type="EMBL" id="SHJ83123.1"/>
    </source>
</evidence>
<organism evidence="2 3">
    <name type="scientific">Rubritalea squalenifaciens DSM 18772</name>
    <dbReference type="NCBI Taxonomy" id="1123071"/>
    <lineage>
        <taxon>Bacteria</taxon>
        <taxon>Pseudomonadati</taxon>
        <taxon>Verrucomicrobiota</taxon>
        <taxon>Verrucomicrobiia</taxon>
        <taxon>Verrucomicrobiales</taxon>
        <taxon>Rubritaleaceae</taxon>
        <taxon>Rubritalea</taxon>
    </lineage>
</organism>
<name>A0A1M6MIM4_9BACT</name>
<proteinExistence type="predicted"/>
<protein>
    <submittedName>
        <fullName evidence="2">Uncharacterized protein</fullName>
    </submittedName>
</protein>
<keyword evidence="3" id="KW-1185">Reference proteome</keyword>
<keyword evidence="1" id="KW-0175">Coiled coil</keyword>
<reference evidence="2 3" key="1">
    <citation type="submission" date="2016-11" db="EMBL/GenBank/DDBJ databases">
        <authorList>
            <person name="Jaros S."/>
            <person name="Januszkiewicz K."/>
            <person name="Wedrychowicz H."/>
        </authorList>
    </citation>
    <scope>NUCLEOTIDE SEQUENCE [LARGE SCALE GENOMIC DNA]</scope>
    <source>
        <strain evidence="2 3">DSM 18772</strain>
    </source>
</reference>
<accession>A0A1M6MIM4</accession>
<sequence>MSNSGDEMDWVIVDGIGPFFRGYEKRRINWSKIPLAELPVKGKKAEAFWQGVRKDMAEFVERVKRDGYNTVTLDDVAHVTPHEAHEEKLAKRIDRLREEMKELVAIIKAAGLRVLMTTDVLPMTGKMSSEFGNDRKQMMLYFEQLLESFLDDFSEVDGVILRLGEGDGKDVKGELHNELYVRTAREANEMLKLLVGAFESRGKVLICRTWTVGAYPIGDLIWHRKRVDELLKGVESDAFLLSLKYGESDFFRYLPLNRAFFRTEVKTIIEFQARREYEGAGEYPSFIGFDAEAYAEELRDQENLVGVSVWVQTGGWHAFRRLSYLGEGSPWVELNSRVLLGIFNEGLSLKEAIALAVGHSRAATAERFLRLADEAVKKALYVEEYARQKWFFRRVRIPPLIHVYWDCVFLYHPVKKLLAHFVKGKNEAVQDGYQALENFPEMIELAEKLGWSTADVEFMRDSFGMFVKAREYYFGTYTEEMKRELLEAKAAYKAKYPRSVRHRYRIKTDFSQFGVSKQKIAVARRMFVRNKRGYRLIDHIVTLQLLGVIYRLFNKRYQRHLPKFVRKSAMGVDALFK</sequence>
<dbReference type="OrthoDB" id="339499at2"/>
<evidence type="ECO:0000256" key="1">
    <source>
        <dbReference type="SAM" id="Coils"/>
    </source>
</evidence>
<dbReference type="InParanoid" id="A0A1M6MIM4"/>
<dbReference type="EMBL" id="FQYR01000004">
    <property type="protein sequence ID" value="SHJ83123.1"/>
    <property type="molecule type" value="Genomic_DNA"/>
</dbReference>
<dbReference type="STRING" id="1123071.SAMN02745181_2741"/>
<evidence type="ECO:0000313" key="3">
    <source>
        <dbReference type="Proteomes" id="UP000184510"/>
    </source>
</evidence>
<dbReference type="Proteomes" id="UP000184510">
    <property type="component" value="Unassembled WGS sequence"/>
</dbReference>
<dbReference type="RefSeq" id="WP_143184305.1">
    <property type="nucleotide sequence ID" value="NZ_FQYR01000004.1"/>
</dbReference>
<feature type="coiled-coil region" evidence="1">
    <location>
        <begin position="86"/>
        <end position="113"/>
    </location>
</feature>
<dbReference type="InterPro" id="IPR017853">
    <property type="entry name" value="GH"/>
</dbReference>
<dbReference type="SUPFAM" id="SSF51445">
    <property type="entry name" value="(Trans)glycosidases"/>
    <property type="match status" value="1"/>
</dbReference>
<dbReference type="AlphaFoldDB" id="A0A1M6MIM4"/>
<gene>
    <name evidence="2" type="ORF">SAMN02745181_2741</name>
</gene>